<feature type="signal peptide" evidence="1">
    <location>
        <begin position="1"/>
        <end position="20"/>
    </location>
</feature>
<dbReference type="OrthoDB" id="5805988at2759"/>
<protein>
    <submittedName>
        <fullName evidence="2">Uncharacterized protein</fullName>
    </submittedName>
</protein>
<organism evidence="2 3">
    <name type="scientific">Bursaphelenchus okinawaensis</name>
    <dbReference type="NCBI Taxonomy" id="465554"/>
    <lineage>
        <taxon>Eukaryota</taxon>
        <taxon>Metazoa</taxon>
        <taxon>Ecdysozoa</taxon>
        <taxon>Nematoda</taxon>
        <taxon>Chromadorea</taxon>
        <taxon>Rhabditida</taxon>
        <taxon>Tylenchina</taxon>
        <taxon>Tylenchomorpha</taxon>
        <taxon>Aphelenchoidea</taxon>
        <taxon>Aphelenchoididae</taxon>
        <taxon>Bursaphelenchus</taxon>
    </lineage>
</organism>
<accession>A0A811JTC4</accession>
<evidence type="ECO:0000313" key="2">
    <source>
        <dbReference type="EMBL" id="CAD5206516.1"/>
    </source>
</evidence>
<dbReference type="Proteomes" id="UP000783686">
    <property type="component" value="Unassembled WGS sequence"/>
</dbReference>
<gene>
    <name evidence="2" type="ORF">BOKJ2_LOCUS1200</name>
</gene>
<keyword evidence="3" id="KW-1185">Reference proteome</keyword>
<feature type="chain" id="PRO_5036220768" evidence="1">
    <location>
        <begin position="21"/>
        <end position="188"/>
    </location>
</feature>
<dbReference type="EMBL" id="CAJFDH010000001">
    <property type="protein sequence ID" value="CAD5206516.1"/>
    <property type="molecule type" value="Genomic_DNA"/>
</dbReference>
<keyword evidence="1" id="KW-0732">Signal</keyword>
<proteinExistence type="predicted"/>
<dbReference type="EMBL" id="CAJFCW020000001">
    <property type="protein sequence ID" value="CAG9082088.1"/>
    <property type="molecule type" value="Genomic_DNA"/>
</dbReference>
<reference evidence="2" key="1">
    <citation type="submission" date="2020-09" db="EMBL/GenBank/DDBJ databases">
        <authorList>
            <person name="Kikuchi T."/>
        </authorList>
    </citation>
    <scope>NUCLEOTIDE SEQUENCE</scope>
    <source>
        <strain evidence="2">SH1</strain>
    </source>
</reference>
<dbReference type="Proteomes" id="UP000614601">
    <property type="component" value="Unassembled WGS sequence"/>
</dbReference>
<name>A0A811JTC4_9BILA</name>
<sequence length="188" mass="20692">MARFLLLFVLLPLIVSPDLAELPVCGLYQACASRLSVFPLKSTDTVFEDDVSSGQGSGTHISEPIYDEFVTAVTPFDFEAEPRSTDTRLCRCEGETDDEPSCSFDSSDNVLTIDSTVSLSLCKPVKDTVHSKCFGRRHFVTIIGQLDDNGGLTNITETHVPCTCDSYSRVATEPWTEGFVLSYRCIQD</sequence>
<comment type="caution">
    <text evidence="2">The sequence shown here is derived from an EMBL/GenBank/DDBJ whole genome shotgun (WGS) entry which is preliminary data.</text>
</comment>
<dbReference type="AlphaFoldDB" id="A0A811JTC4"/>
<evidence type="ECO:0000313" key="3">
    <source>
        <dbReference type="Proteomes" id="UP000614601"/>
    </source>
</evidence>
<evidence type="ECO:0000256" key="1">
    <source>
        <dbReference type="SAM" id="SignalP"/>
    </source>
</evidence>